<accession>A0A4Q0SQ12</accession>
<evidence type="ECO:0000313" key="3">
    <source>
        <dbReference type="Proteomes" id="UP000290565"/>
    </source>
</evidence>
<protein>
    <recommendedName>
        <fullName evidence="4">Acyltransferase 3 domain-containing protein</fullName>
    </recommendedName>
</protein>
<comment type="caution">
    <text evidence="2">The sequence shown here is derived from an EMBL/GenBank/DDBJ whole genome shotgun (WGS) entry which is preliminary data.</text>
</comment>
<feature type="transmembrane region" description="Helical" evidence="1">
    <location>
        <begin position="52"/>
        <end position="69"/>
    </location>
</feature>
<proteinExistence type="predicted"/>
<sequence>MFLLWLGGAYVYLLARRGWLPRLSVSLAIIIAPVAAYLVVVRPYAEYQPKTYVLLILFLFGIVGATQAIRPTRSAALAKAIRFFSGYSFTLYLIHLYGRMVAGSFSDIPSFSPMSLQQLWQYLLKCATSSLPAICLPWASKIHLVSNGLDELTVPVLGGAYSALAFLRRLARLVKAQALFQPSA</sequence>
<dbReference type="AlphaFoldDB" id="A0A4Q0SQ12"/>
<evidence type="ECO:0000256" key="1">
    <source>
        <dbReference type="SAM" id="Phobius"/>
    </source>
</evidence>
<keyword evidence="1" id="KW-1133">Transmembrane helix</keyword>
<dbReference type="Proteomes" id="UP000290565">
    <property type="component" value="Unassembled WGS sequence"/>
</dbReference>
<gene>
    <name evidence="2" type="ORF">XH94_10900</name>
</gene>
<organism evidence="2 3">
    <name type="scientific">Bradyrhizobium zhanjiangense</name>
    <dbReference type="NCBI Taxonomy" id="1325107"/>
    <lineage>
        <taxon>Bacteria</taxon>
        <taxon>Pseudomonadati</taxon>
        <taxon>Pseudomonadota</taxon>
        <taxon>Alphaproteobacteria</taxon>
        <taxon>Hyphomicrobiales</taxon>
        <taxon>Nitrobacteraceae</taxon>
        <taxon>Bradyrhizobium</taxon>
    </lineage>
</organism>
<keyword evidence="1" id="KW-0812">Transmembrane</keyword>
<evidence type="ECO:0000313" key="2">
    <source>
        <dbReference type="EMBL" id="RXH40950.1"/>
    </source>
</evidence>
<evidence type="ECO:0008006" key="4">
    <source>
        <dbReference type="Google" id="ProtNLM"/>
    </source>
</evidence>
<keyword evidence="1" id="KW-0472">Membrane</keyword>
<reference evidence="2 3" key="1">
    <citation type="submission" date="2015-04" db="EMBL/GenBank/DDBJ databases">
        <title>Comparative genomics of rhizobia nodulating Arachis hypogaea in China.</title>
        <authorList>
            <person name="Li Y."/>
        </authorList>
    </citation>
    <scope>NUCLEOTIDE SEQUENCE [LARGE SCALE GENOMIC DNA]</scope>
    <source>
        <strain evidence="2 3">CCBAU 51787</strain>
    </source>
</reference>
<dbReference type="EMBL" id="LBJM01000030">
    <property type="protein sequence ID" value="RXH40950.1"/>
    <property type="molecule type" value="Genomic_DNA"/>
</dbReference>
<name>A0A4Q0SQ12_9BRAD</name>
<feature type="transmembrane region" description="Helical" evidence="1">
    <location>
        <begin position="20"/>
        <end position="40"/>
    </location>
</feature>